<proteinExistence type="predicted"/>
<dbReference type="EMBL" id="KN824869">
    <property type="protein sequence ID" value="KIK99115.1"/>
    <property type="molecule type" value="Genomic_DNA"/>
</dbReference>
<sequence>LPQVLLHHRLFLTAPSQPCMAVSIELLAFYQALFEHSCDAINTLATALNSHYTQRGF</sequence>
<feature type="non-terminal residue" evidence="1">
    <location>
        <position position="57"/>
    </location>
</feature>
<feature type="non-terminal residue" evidence="1">
    <location>
        <position position="1"/>
    </location>
</feature>
<dbReference type="Proteomes" id="UP000054538">
    <property type="component" value="Unassembled WGS sequence"/>
</dbReference>
<dbReference type="HOGENOM" id="CLU_004552_8_1_1"/>
<reference evidence="2" key="2">
    <citation type="submission" date="2015-01" db="EMBL/GenBank/DDBJ databases">
        <title>Evolutionary Origins and Diversification of the Mycorrhizal Mutualists.</title>
        <authorList>
            <consortium name="DOE Joint Genome Institute"/>
            <consortium name="Mycorrhizal Genomics Consortium"/>
            <person name="Kohler A."/>
            <person name="Kuo A."/>
            <person name="Nagy L.G."/>
            <person name="Floudas D."/>
            <person name="Copeland A."/>
            <person name="Barry K.W."/>
            <person name="Cichocki N."/>
            <person name="Veneault-Fourrey C."/>
            <person name="LaButti K."/>
            <person name="Lindquist E.A."/>
            <person name="Lipzen A."/>
            <person name="Lundell T."/>
            <person name="Morin E."/>
            <person name="Murat C."/>
            <person name="Riley R."/>
            <person name="Ohm R."/>
            <person name="Sun H."/>
            <person name="Tunlid A."/>
            <person name="Henrissat B."/>
            <person name="Grigoriev I.V."/>
            <person name="Hibbett D.S."/>
            <person name="Martin F."/>
        </authorList>
    </citation>
    <scope>NUCLEOTIDE SEQUENCE [LARGE SCALE GENOMIC DNA]</scope>
    <source>
        <strain evidence="2">Ve08.2h10</strain>
    </source>
</reference>
<evidence type="ECO:0000313" key="1">
    <source>
        <dbReference type="EMBL" id="KIK99115.1"/>
    </source>
</evidence>
<name>A0A0D0ECC2_9AGAM</name>
<dbReference type="AlphaFoldDB" id="A0A0D0ECC2"/>
<accession>A0A0D0ECC2</accession>
<dbReference type="InParanoid" id="A0A0D0ECC2"/>
<gene>
    <name evidence="1" type="ORF">PAXRUDRAFT_115666</name>
</gene>
<evidence type="ECO:0000313" key="2">
    <source>
        <dbReference type="Proteomes" id="UP000054538"/>
    </source>
</evidence>
<dbReference type="OrthoDB" id="2647060at2759"/>
<protein>
    <submittedName>
        <fullName evidence="1">Unplaced genomic scaffold scaffold_47, whole genome shotgun sequence</fullName>
    </submittedName>
</protein>
<reference evidence="1 2" key="1">
    <citation type="submission" date="2014-04" db="EMBL/GenBank/DDBJ databases">
        <authorList>
            <consortium name="DOE Joint Genome Institute"/>
            <person name="Kuo A."/>
            <person name="Kohler A."/>
            <person name="Jargeat P."/>
            <person name="Nagy L.G."/>
            <person name="Floudas D."/>
            <person name="Copeland A."/>
            <person name="Barry K.W."/>
            <person name="Cichocki N."/>
            <person name="Veneault-Fourrey C."/>
            <person name="LaButti K."/>
            <person name="Lindquist E.A."/>
            <person name="Lipzen A."/>
            <person name="Lundell T."/>
            <person name="Morin E."/>
            <person name="Murat C."/>
            <person name="Sun H."/>
            <person name="Tunlid A."/>
            <person name="Henrissat B."/>
            <person name="Grigoriev I.V."/>
            <person name="Hibbett D.S."/>
            <person name="Martin F."/>
            <person name="Nordberg H.P."/>
            <person name="Cantor M.N."/>
            <person name="Hua S.X."/>
        </authorList>
    </citation>
    <scope>NUCLEOTIDE SEQUENCE [LARGE SCALE GENOMIC DNA]</scope>
    <source>
        <strain evidence="1 2">Ve08.2h10</strain>
    </source>
</reference>
<organism evidence="1 2">
    <name type="scientific">Paxillus rubicundulus Ve08.2h10</name>
    <dbReference type="NCBI Taxonomy" id="930991"/>
    <lineage>
        <taxon>Eukaryota</taxon>
        <taxon>Fungi</taxon>
        <taxon>Dikarya</taxon>
        <taxon>Basidiomycota</taxon>
        <taxon>Agaricomycotina</taxon>
        <taxon>Agaricomycetes</taxon>
        <taxon>Agaricomycetidae</taxon>
        <taxon>Boletales</taxon>
        <taxon>Paxilineae</taxon>
        <taxon>Paxillaceae</taxon>
        <taxon>Paxillus</taxon>
    </lineage>
</organism>
<keyword evidence="2" id="KW-1185">Reference proteome</keyword>